<reference evidence="1 2" key="1">
    <citation type="submission" date="2016-10" db="EMBL/GenBank/DDBJ databases">
        <authorList>
            <person name="de Groot N.N."/>
        </authorList>
    </citation>
    <scope>NUCLEOTIDE SEQUENCE [LARGE SCALE GENOMIC DNA]</scope>
    <source>
        <strain evidence="1 2">DSM 22489</strain>
    </source>
</reference>
<dbReference type="EMBL" id="FNVA01000007">
    <property type="protein sequence ID" value="SEG62518.1"/>
    <property type="molecule type" value="Genomic_DNA"/>
</dbReference>
<dbReference type="AlphaFoldDB" id="A0A1H6BP85"/>
<accession>A0A1H6BP85</accession>
<dbReference type="Proteomes" id="UP000236728">
    <property type="component" value="Unassembled WGS sequence"/>
</dbReference>
<dbReference type="InterPro" id="IPR038573">
    <property type="entry name" value="BrnT_sf"/>
</dbReference>
<dbReference type="RefSeq" id="WP_235011719.1">
    <property type="nucleotide sequence ID" value="NZ_FNVA01000007.1"/>
</dbReference>
<keyword evidence="2" id="KW-1185">Reference proteome</keyword>
<protein>
    <submittedName>
        <fullName evidence="1">Uncharacterized protein</fullName>
    </submittedName>
</protein>
<gene>
    <name evidence="1" type="ORF">SAMN05421819_3898</name>
</gene>
<dbReference type="InterPro" id="IPR007460">
    <property type="entry name" value="BrnT_toxin"/>
</dbReference>
<sequence length="69" mass="7766">MAEFERQIFEFDPEKASANLKKHGVSFAEAMTVFDDPLASTLPDDQHSEDECRFITVGASSRSRILFVV</sequence>
<evidence type="ECO:0000313" key="2">
    <source>
        <dbReference type="Proteomes" id="UP000236728"/>
    </source>
</evidence>
<proteinExistence type="predicted"/>
<dbReference type="Pfam" id="PF04365">
    <property type="entry name" value="BrnT_toxin"/>
    <property type="match status" value="1"/>
</dbReference>
<organism evidence="1 2">
    <name type="scientific">Bryocella elongata</name>
    <dbReference type="NCBI Taxonomy" id="863522"/>
    <lineage>
        <taxon>Bacteria</taxon>
        <taxon>Pseudomonadati</taxon>
        <taxon>Acidobacteriota</taxon>
        <taxon>Terriglobia</taxon>
        <taxon>Terriglobales</taxon>
        <taxon>Acidobacteriaceae</taxon>
        <taxon>Bryocella</taxon>
    </lineage>
</organism>
<evidence type="ECO:0000313" key="1">
    <source>
        <dbReference type="EMBL" id="SEG62518.1"/>
    </source>
</evidence>
<name>A0A1H6BP85_9BACT</name>
<dbReference type="Gene3D" id="3.10.450.530">
    <property type="entry name" value="Ribonuclease toxin, BrnT, of type II toxin-antitoxin system"/>
    <property type="match status" value="1"/>
</dbReference>